<gene>
    <name evidence="2" type="ordered locus">Amir_1100</name>
</gene>
<dbReference type="EMBL" id="CP001630">
    <property type="protein sequence ID" value="ACU35056.1"/>
    <property type="molecule type" value="Genomic_DNA"/>
</dbReference>
<dbReference type="KEGG" id="ami:Amir_1100"/>
<organism evidence="2 3">
    <name type="scientific">Actinosynnema mirum (strain ATCC 29888 / DSM 43827 / JCM 3225 / NBRC 14064 / NCIMB 13271 / NRRL B-12336 / IMRU 3971 / 101)</name>
    <dbReference type="NCBI Taxonomy" id="446462"/>
    <lineage>
        <taxon>Bacteria</taxon>
        <taxon>Bacillati</taxon>
        <taxon>Actinomycetota</taxon>
        <taxon>Actinomycetes</taxon>
        <taxon>Pseudonocardiales</taxon>
        <taxon>Pseudonocardiaceae</taxon>
        <taxon>Actinosynnema</taxon>
    </lineage>
</organism>
<accession>C6WQ00</accession>
<dbReference type="Proteomes" id="UP000002213">
    <property type="component" value="Chromosome"/>
</dbReference>
<feature type="region of interest" description="Disordered" evidence="1">
    <location>
        <begin position="1"/>
        <end position="30"/>
    </location>
</feature>
<evidence type="ECO:0000313" key="3">
    <source>
        <dbReference type="Proteomes" id="UP000002213"/>
    </source>
</evidence>
<protein>
    <submittedName>
        <fullName evidence="2">Uncharacterized protein</fullName>
    </submittedName>
</protein>
<sequence length="30" mass="3307">MDYSAVDFRNAQAEQSVEVTHQTLQAGRPG</sequence>
<keyword evidence="3" id="KW-1185">Reference proteome</keyword>
<dbReference type="AlphaFoldDB" id="C6WQ00"/>
<dbReference type="HOGENOM" id="CLU_3401753_0_0_11"/>
<reference evidence="2 3" key="1">
    <citation type="journal article" date="2009" name="Stand. Genomic Sci.">
        <title>Complete genome sequence of Actinosynnema mirum type strain (101).</title>
        <authorList>
            <person name="Land M."/>
            <person name="Lapidus A."/>
            <person name="Mayilraj S."/>
            <person name="Chen F."/>
            <person name="Copeland A."/>
            <person name="Del Rio T.G."/>
            <person name="Nolan M."/>
            <person name="Lucas S."/>
            <person name="Tice H."/>
            <person name="Cheng J.F."/>
            <person name="Chertkov O."/>
            <person name="Bruce D."/>
            <person name="Goodwin L."/>
            <person name="Pitluck S."/>
            <person name="Rohde M."/>
            <person name="Goker M."/>
            <person name="Pati A."/>
            <person name="Ivanova N."/>
            <person name="Mavromatis K."/>
            <person name="Chen A."/>
            <person name="Palaniappan K."/>
            <person name="Hauser L."/>
            <person name="Chang Y.J."/>
            <person name="Jeffries C.C."/>
            <person name="Brettin T."/>
            <person name="Detter J.C."/>
            <person name="Han C."/>
            <person name="Chain P."/>
            <person name="Tindall B.J."/>
            <person name="Bristow J."/>
            <person name="Eisen J.A."/>
            <person name="Markowitz V."/>
            <person name="Hugenholtz P."/>
            <person name="Kyrpides N.C."/>
            <person name="Klenk H.P."/>
        </authorList>
    </citation>
    <scope>NUCLEOTIDE SEQUENCE [LARGE SCALE GENOMIC DNA]</scope>
    <source>
        <strain evidence="3">ATCC 29888 / DSM 43827 / JCM 3225 / NBRC 14064 / NCIMB 13271 / NRRL B-12336 / IMRU 3971 / 101</strain>
    </source>
</reference>
<feature type="compositionally biased region" description="Polar residues" evidence="1">
    <location>
        <begin position="12"/>
        <end position="30"/>
    </location>
</feature>
<proteinExistence type="predicted"/>
<name>C6WQ00_ACTMD</name>
<evidence type="ECO:0000313" key="2">
    <source>
        <dbReference type="EMBL" id="ACU35056.1"/>
    </source>
</evidence>
<evidence type="ECO:0000256" key="1">
    <source>
        <dbReference type="SAM" id="MobiDB-lite"/>
    </source>
</evidence>